<protein>
    <recommendedName>
        <fullName evidence="1">Methyltransferase domain-containing protein</fullName>
    </recommendedName>
</protein>
<keyword evidence="3" id="KW-1185">Reference proteome</keyword>
<evidence type="ECO:0000259" key="1">
    <source>
        <dbReference type="Pfam" id="PF13649"/>
    </source>
</evidence>
<dbReference type="RefSeq" id="WP_220208468.1">
    <property type="nucleotide sequence ID" value="NZ_BNJK01000002.1"/>
</dbReference>
<dbReference type="CDD" id="cd02440">
    <property type="entry name" value="AdoMet_MTases"/>
    <property type="match status" value="1"/>
</dbReference>
<reference evidence="2" key="1">
    <citation type="submission" date="2020-10" db="EMBL/GenBank/DDBJ databases">
        <title>Taxonomic study of unclassified bacteria belonging to the class Ktedonobacteria.</title>
        <authorList>
            <person name="Yabe S."/>
            <person name="Wang C.M."/>
            <person name="Zheng Y."/>
            <person name="Sakai Y."/>
            <person name="Cavaletti L."/>
            <person name="Monciardini P."/>
            <person name="Donadio S."/>
        </authorList>
    </citation>
    <scope>NUCLEOTIDE SEQUENCE</scope>
    <source>
        <strain evidence="2">ID150040</strain>
    </source>
</reference>
<dbReference type="Proteomes" id="UP000597444">
    <property type="component" value="Unassembled WGS sequence"/>
</dbReference>
<dbReference type="InterPro" id="IPR041698">
    <property type="entry name" value="Methyltransf_25"/>
</dbReference>
<dbReference type="Pfam" id="PF13649">
    <property type="entry name" value="Methyltransf_25"/>
    <property type="match status" value="1"/>
</dbReference>
<evidence type="ECO:0000313" key="2">
    <source>
        <dbReference type="EMBL" id="GHO97688.1"/>
    </source>
</evidence>
<feature type="domain" description="Methyltransferase" evidence="1">
    <location>
        <begin position="53"/>
        <end position="128"/>
    </location>
</feature>
<gene>
    <name evidence="2" type="ORF">KSF_077360</name>
</gene>
<dbReference type="SUPFAM" id="SSF53335">
    <property type="entry name" value="S-adenosyl-L-methionine-dependent methyltransferases"/>
    <property type="match status" value="1"/>
</dbReference>
<organism evidence="2 3">
    <name type="scientific">Reticulibacter mediterranei</name>
    <dbReference type="NCBI Taxonomy" id="2778369"/>
    <lineage>
        <taxon>Bacteria</taxon>
        <taxon>Bacillati</taxon>
        <taxon>Chloroflexota</taxon>
        <taxon>Ktedonobacteria</taxon>
        <taxon>Ktedonobacterales</taxon>
        <taxon>Reticulibacteraceae</taxon>
        <taxon>Reticulibacter</taxon>
    </lineage>
</organism>
<dbReference type="InterPro" id="IPR029063">
    <property type="entry name" value="SAM-dependent_MTases_sf"/>
</dbReference>
<name>A0A8J3N6L2_9CHLR</name>
<sequence length="271" mass="31250">MMFDFDRELAERYGVFTSYRSHAYPSHIEYYGEDPTVEFDRLLDHYAGPESSVLDIGCGAGQTLCRLAPDVKLIRGITLGEDLFQATRMRIEHLKLSNAQILYGDVKDPTVVQQLPENAFDLAFSRRGPLLNEHLVRTLRQTAIFIQEVVSNSDGYPLGELFGRRYYPPDPASDQALLLHRYADYGFVPVSCKEYYYEEFFRDSEHLEAFLLQVGPMLTPWMLPQTQPRKPYDPASDRPALDLYVCYNTTPQGVRVLRQRKILVLRRALAR</sequence>
<proteinExistence type="predicted"/>
<dbReference type="EMBL" id="BNJK01000002">
    <property type="protein sequence ID" value="GHO97688.1"/>
    <property type="molecule type" value="Genomic_DNA"/>
</dbReference>
<dbReference type="Gene3D" id="3.40.50.150">
    <property type="entry name" value="Vaccinia Virus protein VP39"/>
    <property type="match status" value="1"/>
</dbReference>
<comment type="caution">
    <text evidence="2">The sequence shown here is derived from an EMBL/GenBank/DDBJ whole genome shotgun (WGS) entry which is preliminary data.</text>
</comment>
<accession>A0A8J3N6L2</accession>
<dbReference type="AlphaFoldDB" id="A0A8J3N6L2"/>
<evidence type="ECO:0000313" key="3">
    <source>
        <dbReference type="Proteomes" id="UP000597444"/>
    </source>
</evidence>